<protein>
    <recommendedName>
        <fullName evidence="4">dTTP/UTP pyrophosphatase</fullName>
        <shortName evidence="4">dTTPase/UTPase</shortName>
        <ecNumber evidence="4">3.6.1.9</ecNumber>
    </recommendedName>
    <alternativeName>
        <fullName evidence="4">Nucleoside triphosphate pyrophosphatase</fullName>
    </alternativeName>
    <alternativeName>
        <fullName evidence="4">Nucleotide pyrophosphatase</fullName>
        <shortName evidence="4">Nucleotide PPase</shortName>
    </alternativeName>
</protein>
<gene>
    <name evidence="5" type="primary">maf</name>
    <name evidence="5" type="ORF">NIDE3956</name>
</gene>
<feature type="site" description="Important for substrate specificity" evidence="4">
    <location>
        <position position="69"/>
    </location>
</feature>
<comment type="similarity">
    <text evidence="4">Belongs to the Maf family. YhdE subfamily.</text>
</comment>
<dbReference type="PANTHER" id="PTHR43213:SF5">
    <property type="entry name" value="BIFUNCTIONAL DTTP_UTP PYROPHOSPHATASE_METHYLTRANSFERASE PROTEIN-RELATED"/>
    <property type="match status" value="1"/>
</dbReference>
<reference evidence="5 6" key="1">
    <citation type="journal article" date="2010" name="Proc. Natl. Acad. Sci. U.S.A.">
        <title>A Nitrospira metagenome illuminates the physiology and evolution of globally important nitrite-oxidizing bacteria.</title>
        <authorList>
            <person name="Lucker S."/>
            <person name="Wagner M."/>
            <person name="Maixner F."/>
            <person name="Pelletier E."/>
            <person name="Koch H."/>
            <person name="Vacherie B."/>
            <person name="Rattei T."/>
            <person name="Sinninghe Damste J."/>
            <person name="Spieck E."/>
            <person name="Le Paslier D."/>
            <person name="Daims H."/>
        </authorList>
    </citation>
    <scope>NUCLEOTIDE SEQUENCE [LARGE SCALE GENOMIC DNA]</scope>
</reference>
<dbReference type="OrthoDB" id="9807767at2"/>
<sequence length="210" mass="22558">MRLILASTSPRRKELLTLLGLRFDIVAPPFVEQVVPNRSAEQQAVAFAVGKAKSCIELCSDALILGSDTLISLGSEVLGKPADSADAESMLRRMAGQTHKIFTAVALVGSGPDLCEVQVARVSVTMKALNEEALSAYLRTGDSLGKAGAYSIQGGGAELIERIEGDYTAAVGLPIRIVADMLRRRGMPCPVDVDRLYARKPYPNWARFNP</sequence>
<dbReference type="HOGENOM" id="CLU_040416_0_0_0"/>
<comment type="catalytic activity">
    <reaction evidence="4">
        <text>dTTP + H2O = dTMP + diphosphate + H(+)</text>
        <dbReference type="Rhea" id="RHEA:28534"/>
        <dbReference type="ChEBI" id="CHEBI:15377"/>
        <dbReference type="ChEBI" id="CHEBI:15378"/>
        <dbReference type="ChEBI" id="CHEBI:33019"/>
        <dbReference type="ChEBI" id="CHEBI:37568"/>
        <dbReference type="ChEBI" id="CHEBI:63528"/>
        <dbReference type="EC" id="3.6.1.9"/>
    </reaction>
</comment>
<keyword evidence="6" id="KW-1185">Reference proteome</keyword>
<dbReference type="Gene3D" id="3.90.950.10">
    <property type="match status" value="1"/>
</dbReference>
<dbReference type="InterPro" id="IPR029001">
    <property type="entry name" value="ITPase-like_fam"/>
</dbReference>
<comment type="catalytic activity">
    <reaction evidence="4">
        <text>UTP + H2O = UMP + diphosphate + H(+)</text>
        <dbReference type="Rhea" id="RHEA:29395"/>
        <dbReference type="ChEBI" id="CHEBI:15377"/>
        <dbReference type="ChEBI" id="CHEBI:15378"/>
        <dbReference type="ChEBI" id="CHEBI:33019"/>
        <dbReference type="ChEBI" id="CHEBI:46398"/>
        <dbReference type="ChEBI" id="CHEBI:57865"/>
        <dbReference type="EC" id="3.6.1.9"/>
    </reaction>
</comment>
<proteinExistence type="inferred from homology"/>
<dbReference type="STRING" id="330214.NIDE3956"/>
<dbReference type="GO" id="GO:0036221">
    <property type="term" value="F:UTP diphosphatase activity"/>
    <property type="evidence" value="ECO:0007669"/>
    <property type="project" value="RHEA"/>
</dbReference>
<dbReference type="Pfam" id="PF02545">
    <property type="entry name" value="Maf"/>
    <property type="match status" value="1"/>
</dbReference>
<dbReference type="PANTHER" id="PTHR43213">
    <property type="entry name" value="BIFUNCTIONAL DTTP/UTP PYROPHOSPHATASE/METHYLTRANSFERASE PROTEIN-RELATED"/>
    <property type="match status" value="1"/>
</dbReference>
<dbReference type="KEGG" id="nde:NIDE3956"/>
<dbReference type="CDD" id="cd00555">
    <property type="entry name" value="Maf"/>
    <property type="match status" value="1"/>
</dbReference>
<dbReference type="eggNOG" id="COG0424">
    <property type="taxonomic scope" value="Bacteria"/>
</dbReference>
<keyword evidence="2 4" id="KW-0378">Hydrolase</keyword>
<evidence type="ECO:0000313" key="5">
    <source>
        <dbReference type="EMBL" id="CBK43626.1"/>
    </source>
</evidence>
<dbReference type="EMBL" id="FP929003">
    <property type="protein sequence ID" value="CBK43626.1"/>
    <property type="molecule type" value="Genomic_DNA"/>
</dbReference>
<name>D8P7Z4_9BACT</name>
<evidence type="ECO:0000313" key="6">
    <source>
        <dbReference type="Proteomes" id="UP000001660"/>
    </source>
</evidence>
<dbReference type="InterPro" id="IPR003697">
    <property type="entry name" value="Maf-like"/>
</dbReference>
<dbReference type="HAMAP" id="MF_00528">
    <property type="entry name" value="Maf"/>
    <property type="match status" value="1"/>
</dbReference>
<evidence type="ECO:0000256" key="3">
    <source>
        <dbReference type="ARBA" id="ARBA00023080"/>
    </source>
</evidence>
<comment type="function">
    <text evidence="4">Nucleoside triphosphate pyrophosphatase that hydrolyzes dTTP and UTP. May have a dual role in cell division arrest and in preventing the incorporation of modified nucleotides into cellular nucleic acids.</text>
</comment>
<dbReference type="Proteomes" id="UP000001660">
    <property type="component" value="Chromosome"/>
</dbReference>
<comment type="caution">
    <text evidence="4">Lacks conserved residue(s) required for the propagation of feature annotation.</text>
</comment>
<accession>D8P7Z4</accession>
<dbReference type="SUPFAM" id="SSF52972">
    <property type="entry name" value="ITPase-like"/>
    <property type="match status" value="1"/>
</dbReference>
<dbReference type="EC" id="3.6.1.9" evidence="4"/>
<comment type="cofactor">
    <cofactor evidence="1 4">
        <name>a divalent metal cation</name>
        <dbReference type="ChEBI" id="CHEBI:60240"/>
    </cofactor>
</comment>
<dbReference type="AlphaFoldDB" id="D8P7Z4"/>
<feature type="site" description="Important for substrate specificity" evidence="4">
    <location>
        <position position="153"/>
    </location>
</feature>
<dbReference type="GO" id="GO:0009117">
    <property type="term" value="P:nucleotide metabolic process"/>
    <property type="evidence" value="ECO:0007669"/>
    <property type="project" value="UniProtKB-KW"/>
</dbReference>
<dbReference type="PIRSF" id="PIRSF006305">
    <property type="entry name" value="Maf"/>
    <property type="match status" value="1"/>
</dbReference>
<comment type="subcellular location">
    <subcellularLocation>
        <location evidence="4">Cytoplasm</location>
    </subcellularLocation>
</comment>
<feature type="site" description="Important for substrate specificity" evidence="4">
    <location>
        <position position="11"/>
    </location>
</feature>
<keyword evidence="4" id="KW-0963">Cytoplasm</keyword>
<dbReference type="NCBIfam" id="TIGR00172">
    <property type="entry name" value="maf"/>
    <property type="match status" value="1"/>
</dbReference>
<evidence type="ECO:0000256" key="1">
    <source>
        <dbReference type="ARBA" id="ARBA00001968"/>
    </source>
</evidence>
<organism evidence="5 6">
    <name type="scientific">Nitrospira defluvii</name>
    <dbReference type="NCBI Taxonomy" id="330214"/>
    <lineage>
        <taxon>Bacteria</taxon>
        <taxon>Pseudomonadati</taxon>
        <taxon>Nitrospirota</taxon>
        <taxon>Nitrospiria</taxon>
        <taxon>Nitrospirales</taxon>
        <taxon>Nitrospiraceae</taxon>
        <taxon>Nitrospira</taxon>
    </lineage>
</organism>
<evidence type="ECO:0000256" key="4">
    <source>
        <dbReference type="HAMAP-Rule" id="MF_00528"/>
    </source>
</evidence>
<dbReference type="GO" id="GO:0005737">
    <property type="term" value="C:cytoplasm"/>
    <property type="evidence" value="ECO:0007669"/>
    <property type="project" value="UniProtKB-SubCell"/>
</dbReference>
<keyword evidence="3 4" id="KW-0546">Nucleotide metabolism</keyword>
<dbReference type="GO" id="GO:0036218">
    <property type="term" value="F:dTTP diphosphatase activity"/>
    <property type="evidence" value="ECO:0007669"/>
    <property type="project" value="RHEA"/>
</dbReference>
<evidence type="ECO:0000256" key="2">
    <source>
        <dbReference type="ARBA" id="ARBA00022801"/>
    </source>
</evidence>
<feature type="active site" description="Proton acceptor" evidence="4">
    <location>
        <position position="68"/>
    </location>
</feature>